<organism evidence="3 4">
    <name type="scientific">Actibacterium mucosum KCTC 23349</name>
    <dbReference type="NCBI Taxonomy" id="1454373"/>
    <lineage>
        <taxon>Bacteria</taxon>
        <taxon>Pseudomonadati</taxon>
        <taxon>Pseudomonadota</taxon>
        <taxon>Alphaproteobacteria</taxon>
        <taxon>Rhodobacterales</taxon>
        <taxon>Roseobacteraceae</taxon>
        <taxon>Actibacterium</taxon>
    </lineage>
</organism>
<proteinExistence type="predicted"/>
<feature type="transmembrane region" description="Helical" evidence="1">
    <location>
        <begin position="253"/>
        <end position="271"/>
    </location>
</feature>
<evidence type="ECO:0000313" key="3">
    <source>
        <dbReference type="EMBL" id="KAJ57147.1"/>
    </source>
</evidence>
<feature type="chain" id="PRO_5001559736" description="HupE / UreJ protein" evidence="2">
    <location>
        <begin position="20"/>
        <end position="385"/>
    </location>
</feature>
<reference evidence="3 4" key="1">
    <citation type="submission" date="2014-03" db="EMBL/GenBank/DDBJ databases">
        <title>Draft Genome Sequence of Actibacterium mucosum KCTC 23349, a Marine Alphaproteobacterium with Complex Ionic Requirements Isolated from Mediterranean Seawater at Malvarrosa Beach, Valencia, Spain.</title>
        <authorList>
            <person name="Arahal D.R."/>
            <person name="Shao Z."/>
            <person name="Lai Q."/>
            <person name="Pujalte M.J."/>
        </authorList>
    </citation>
    <scope>NUCLEOTIDE SEQUENCE [LARGE SCALE GENOMIC DNA]</scope>
    <source>
        <strain evidence="3 4">KCTC 23349</strain>
    </source>
</reference>
<evidence type="ECO:0008006" key="5">
    <source>
        <dbReference type="Google" id="ProtNLM"/>
    </source>
</evidence>
<dbReference type="STRING" id="1454373.ACMU_01245"/>
<feature type="signal peptide" evidence="2">
    <location>
        <begin position="1"/>
        <end position="19"/>
    </location>
</feature>
<name>A0A037ZQK6_9RHOB</name>
<accession>A0A037ZQK6</accession>
<feature type="transmembrane region" description="Helical" evidence="1">
    <location>
        <begin position="204"/>
        <end position="221"/>
    </location>
</feature>
<dbReference type="InterPro" id="IPR032809">
    <property type="entry name" value="Put_HupE_UreJ"/>
</dbReference>
<evidence type="ECO:0000256" key="2">
    <source>
        <dbReference type="SAM" id="SignalP"/>
    </source>
</evidence>
<sequence>MSSLSLMCAVLSLPLAASAHEVRPAIADVLVTDMAVEIELEFAAEGLLSGIDLGSVSDTNEAPQADRYDALRQQKPDALEAAFRAAWPDLAPGLILKVGDTNLIADIVTMNVPEVGDVELPRDSRMVVLAVLPEGEQGVQVGWLPEYGPLIVRQSGAGDDLYAGYLPAGELSDTLPRTGIAEINKLTAFVTYTIIGIEHIIPKGMDHILFVLALFMFALKLRPLIIQISAFTLAHTLTLALATLDYVSVSPQIVEPLIAASIVYAAVENLFGGSIGARRVVLIVLFGLLHGLGFASVLGEIGLERSNLVISLVAFNIGVEIGQLAVIACAFATIYVASAFANRRRYENEELAVQNRAVLFRGASMVGSLLIAAIGILWVIERTLF</sequence>
<dbReference type="Proteomes" id="UP000026249">
    <property type="component" value="Unassembled WGS sequence"/>
</dbReference>
<gene>
    <name evidence="3" type="ORF">ACMU_01245</name>
</gene>
<keyword evidence="1" id="KW-0812">Transmembrane</keyword>
<dbReference type="EMBL" id="JFKE01000001">
    <property type="protein sequence ID" value="KAJ57147.1"/>
    <property type="molecule type" value="Genomic_DNA"/>
</dbReference>
<feature type="transmembrane region" description="Helical" evidence="1">
    <location>
        <begin position="309"/>
        <end position="337"/>
    </location>
</feature>
<dbReference type="OrthoDB" id="9808870at2"/>
<evidence type="ECO:0000256" key="1">
    <source>
        <dbReference type="SAM" id="Phobius"/>
    </source>
</evidence>
<feature type="transmembrane region" description="Helical" evidence="1">
    <location>
        <begin position="358"/>
        <end position="380"/>
    </location>
</feature>
<dbReference type="Pfam" id="PF13795">
    <property type="entry name" value="HupE_UreJ_2"/>
    <property type="match status" value="1"/>
</dbReference>
<keyword evidence="2" id="KW-0732">Signal</keyword>
<keyword evidence="4" id="KW-1185">Reference proteome</keyword>
<evidence type="ECO:0000313" key="4">
    <source>
        <dbReference type="Proteomes" id="UP000026249"/>
    </source>
</evidence>
<keyword evidence="1" id="KW-0472">Membrane</keyword>
<comment type="caution">
    <text evidence="3">The sequence shown here is derived from an EMBL/GenBank/DDBJ whole genome shotgun (WGS) entry which is preliminary data.</text>
</comment>
<dbReference type="AlphaFoldDB" id="A0A037ZQK6"/>
<keyword evidence="1" id="KW-1133">Transmembrane helix</keyword>
<protein>
    <recommendedName>
        <fullName evidence="5">HupE / UreJ protein</fullName>
    </recommendedName>
</protein>
<feature type="transmembrane region" description="Helical" evidence="1">
    <location>
        <begin position="280"/>
        <end position="303"/>
    </location>
</feature>